<evidence type="ECO:0008006" key="4">
    <source>
        <dbReference type="Google" id="ProtNLM"/>
    </source>
</evidence>
<sequence length="157" mass="16752">MMLVDPRFWLVVVVTTFVGSAVGYFKGHHDADQSTIVETQAKRIRNLVGERDESDRIARQQQGNAEDAAKQRNQARADAAAAASAADGLRKQVAGFVERARHSAASSGSQATGDALDLLADVLVRADARAGELARIADERGIAGQQCQADYDALTSK</sequence>
<proteinExistence type="predicted"/>
<dbReference type="EMBL" id="CP024902">
    <property type="protein sequence ID" value="AXF20560.1"/>
    <property type="molecule type" value="Genomic_DNA"/>
</dbReference>
<dbReference type="Pfam" id="PF10721">
    <property type="entry name" value="DUF2514"/>
    <property type="match status" value="1"/>
</dbReference>
<evidence type="ECO:0000256" key="1">
    <source>
        <dbReference type="SAM" id="MobiDB-lite"/>
    </source>
</evidence>
<name>A0A2Z5MTE0_BURPY</name>
<dbReference type="RefSeq" id="WP_114176973.1">
    <property type="nucleotide sequence ID" value="NZ_CP024902.1"/>
</dbReference>
<accession>A0A2Z5MTE0</accession>
<feature type="region of interest" description="Disordered" evidence="1">
    <location>
        <begin position="49"/>
        <end position="81"/>
    </location>
</feature>
<dbReference type="Proteomes" id="UP000253104">
    <property type="component" value="Chromosome mHSR5_A"/>
</dbReference>
<feature type="compositionally biased region" description="Basic and acidic residues" evidence="1">
    <location>
        <begin position="49"/>
        <end position="58"/>
    </location>
</feature>
<dbReference type="AlphaFoldDB" id="A0A2Z5MTE0"/>
<gene>
    <name evidence="2" type="ORF">CUJ89_08735</name>
</gene>
<feature type="compositionally biased region" description="Low complexity" evidence="1">
    <location>
        <begin position="71"/>
        <end position="81"/>
    </location>
</feature>
<protein>
    <recommendedName>
        <fullName evidence="4">DUF2514 domain-containing protein</fullName>
    </recommendedName>
</protein>
<reference evidence="2 3" key="1">
    <citation type="journal article" date="2018" name="ISME J.">
        <title>Involvement of Burkholderiaceae and sulfurous volatiles in disease-suppressive soils.</title>
        <authorList>
            <person name="Carrion V.J."/>
            <person name="Cordovez V."/>
            <person name="Tyc O."/>
            <person name="Etalo D.W."/>
            <person name="de Bruijn I."/>
            <person name="de Jager V.C."/>
            <person name="Medema M.H."/>
            <person name="Eberl L."/>
            <person name="Raaijmakers J.M."/>
        </authorList>
    </citation>
    <scope>NUCLEOTIDE SEQUENCE [LARGE SCALE GENOMIC DNA]</scope>
    <source>
        <strain evidence="3">mHSR5</strain>
    </source>
</reference>
<evidence type="ECO:0000313" key="3">
    <source>
        <dbReference type="Proteomes" id="UP000253104"/>
    </source>
</evidence>
<evidence type="ECO:0000313" key="2">
    <source>
        <dbReference type="EMBL" id="AXF20560.1"/>
    </source>
</evidence>
<organism evidence="2 3">
    <name type="scientific">Burkholderia pyrrocinia</name>
    <name type="common">Pseudomonas pyrrocinia</name>
    <dbReference type="NCBI Taxonomy" id="60550"/>
    <lineage>
        <taxon>Bacteria</taxon>
        <taxon>Pseudomonadati</taxon>
        <taxon>Pseudomonadota</taxon>
        <taxon>Betaproteobacteria</taxon>
        <taxon>Burkholderiales</taxon>
        <taxon>Burkholderiaceae</taxon>
        <taxon>Burkholderia</taxon>
        <taxon>Burkholderia cepacia complex</taxon>
    </lineage>
</organism>
<dbReference type="InterPro" id="IPR019659">
    <property type="entry name" value="DUF2514"/>
</dbReference>
<dbReference type="OrthoDB" id="6937615at2"/>